<keyword evidence="4" id="KW-0378">Hydrolase</keyword>
<dbReference type="InterPro" id="IPR000477">
    <property type="entry name" value="RT_dom"/>
</dbReference>
<dbReference type="Proteomes" id="UP001151760">
    <property type="component" value="Unassembled WGS sequence"/>
</dbReference>
<organism evidence="7 8">
    <name type="scientific">Tanacetum coccineum</name>
    <dbReference type="NCBI Taxonomy" id="301880"/>
    <lineage>
        <taxon>Eukaryota</taxon>
        <taxon>Viridiplantae</taxon>
        <taxon>Streptophyta</taxon>
        <taxon>Embryophyta</taxon>
        <taxon>Tracheophyta</taxon>
        <taxon>Spermatophyta</taxon>
        <taxon>Magnoliopsida</taxon>
        <taxon>eudicotyledons</taxon>
        <taxon>Gunneridae</taxon>
        <taxon>Pentapetalae</taxon>
        <taxon>asterids</taxon>
        <taxon>campanulids</taxon>
        <taxon>Asterales</taxon>
        <taxon>Asteraceae</taxon>
        <taxon>Asteroideae</taxon>
        <taxon>Anthemideae</taxon>
        <taxon>Anthemidinae</taxon>
        <taxon>Tanacetum</taxon>
    </lineage>
</organism>
<dbReference type="InterPro" id="IPR021109">
    <property type="entry name" value="Peptidase_aspartic_dom_sf"/>
</dbReference>
<evidence type="ECO:0000256" key="1">
    <source>
        <dbReference type="ARBA" id="ARBA00022679"/>
    </source>
</evidence>
<gene>
    <name evidence="7" type="ORF">Tco_0823568</name>
</gene>
<evidence type="ECO:0000256" key="2">
    <source>
        <dbReference type="ARBA" id="ARBA00022695"/>
    </source>
</evidence>
<evidence type="ECO:0000259" key="6">
    <source>
        <dbReference type="PROSITE" id="PS50994"/>
    </source>
</evidence>
<feature type="compositionally biased region" description="Acidic residues" evidence="5">
    <location>
        <begin position="774"/>
        <end position="788"/>
    </location>
</feature>
<feature type="domain" description="Integrase catalytic" evidence="6">
    <location>
        <begin position="391"/>
        <end position="560"/>
    </location>
</feature>
<dbReference type="SUPFAM" id="SSF56672">
    <property type="entry name" value="DNA/RNA polymerases"/>
    <property type="match status" value="1"/>
</dbReference>
<dbReference type="SUPFAM" id="SSF53098">
    <property type="entry name" value="Ribonuclease H-like"/>
    <property type="match status" value="1"/>
</dbReference>
<dbReference type="InterPro" id="IPR050951">
    <property type="entry name" value="Retrovirus_Pol_polyprotein"/>
</dbReference>
<keyword evidence="2" id="KW-0548">Nucleotidyltransferase</keyword>
<dbReference type="InterPro" id="IPR043128">
    <property type="entry name" value="Rev_trsase/Diguanyl_cyclase"/>
</dbReference>
<dbReference type="InterPro" id="IPR001584">
    <property type="entry name" value="Integrase_cat-core"/>
</dbReference>
<dbReference type="GO" id="GO:0003964">
    <property type="term" value="F:RNA-directed DNA polymerase activity"/>
    <property type="evidence" value="ECO:0007669"/>
    <property type="project" value="UniProtKB-KW"/>
</dbReference>
<reference evidence="7" key="2">
    <citation type="submission" date="2022-01" db="EMBL/GenBank/DDBJ databases">
        <authorList>
            <person name="Yamashiro T."/>
            <person name="Shiraishi A."/>
            <person name="Satake H."/>
            <person name="Nakayama K."/>
        </authorList>
    </citation>
    <scope>NUCLEOTIDE SEQUENCE</scope>
</reference>
<dbReference type="InterPro" id="IPR012337">
    <property type="entry name" value="RNaseH-like_sf"/>
</dbReference>
<dbReference type="PANTHER" id="PTHR37984">
    <property type="entry name" value="PROTEIN CBG26694"/>
    <property type="match status" value="1"/>
</dbReference>
<dbReference type="InterPro" id="IPR036397">
    <property type="entry name" value="RNaseH_sf"/>
</dbReference>
<dbReference type="Gene3D" id="2.40.70.10">
    <property type="entry name" value="Acid Proteases"/>
    <property type="match status" value="1"/>
</dbReference>
<dbReference type="PROSITE" id="PS50994">
    <property type="entry name" value="INTEGRASE"/>
    <property type="match status" value="1"/>
</dbReference>
<dbReference type="InterPro" id="IPR043502">
    <property type="entry name" value="DNA/RNA_pol_sf"/>
</dbReference>
<feature type="region of interest" description="Disordered" evidence="5">
    <location>
        <begin position="758"/>
        <end position="847"/>
    </location>
</feature>
<evidence type="ECO:0000256" key="4">
    <source>
        <dbReference type="ARBA" id="ARBA00022759"/>
    </source>
</evidence>
<sequence length="880" mass="99611">MEAQYGKFLDMIRAIRINIPLVDVLAGMPNYGKFLKEIISNKHKIEQISAAFLSDESSAMIQNKVPPKLGDPGSYLIPCNFNKTFSYNALDDLSASINLMPYSLYVKLSLKPLKPTKISIRLADRSFQYPVRIAENMLVKVVGTERMIFNIDSAIKHSYSNDDTYFSIDVIDKILEEDFDALLDEGSKILYSIKGTLLEEEIFAEFDEFMAITADENSDSDLKLKPLPNNLEYVFLEEPSFLPVIISSQLSNEKKNKLISVLKKHKQAFTWKMTDIPGICPSFCKHKIQLLDDKKPIVQKQRRRMPFGLCNAPATFQRCMLAIFHDMIEESVKVFMDDFSVFGNSFDTCLNNLDKMLQRCKDAHLVLNWEKCHFMVKEGIVHGHKVSSAGLEVDKAKINGINFMGPFPKSHKFEYILGAIDYVSKWAEAQAFPTNDALVVVSFLKKLFCRFGMPKALISDRGTHFCNKIMEKTMKKYRVNHRFSTSYHPQISGQVENTNRALKRILKKTIKDNPAIWSRKFDDALWAFRTAYKTPTGTTAYKLIYGKNCHLPFEIEHHAYWAFKNCNPDPIAAGTFALRYGKLRSSLEDTTGPSSRVYTFWEANTRKEIFLAKEQALDDGGDVISKLSLELSNAPETSYSAATHFGGVTDWYQSQGYREPDLPCHQTTHRPLLPIHPYLLIQTDHHHGVFHSITLVNAGELPEMDPYEEVAQQGQAHPLSPAYIPDLMELDEHVPLYVLEYHAPSDDDIQVEDQPYADDVSPTAEAPGYIVDSDSMEDDDDEDPEEDPNEKHEPEDDDDDNDTDDEDEEHLAPADSSLVPVVNPVPSAGDTEAFETDESAPTPRPPQNRVAFFLTRSVGHGRLFDLATYVGLLLEAALCG</sequence>
<feature type="compositionally biased region" description="Low complexity" evidence="5">
    <location>
        <begin position="816"/>
        <end position="827"/>
    </location>
</feature>
<keyword evidence="3" id="KW-0540">Nuclease</keyword>
<evidence type="ECO:0000313" key="8">
    <source>
        <dbReference type="Proteomes" id="UP001151760"/>
    </source>
</evidence>
<keyword evidence="7" id="KW-0695">RNA-directed DNA polymerase</keyword>
<evidence type="ECO:0000256" key="5">
    <source>
        <dbReference type="SAM" id="MobiDB-lite"/>
    </source>
</evidence>
<reference evidence="7" key="1">
    <citation type="journal article" date="2022" name="Int. J. Mol. Sci.">
        <title>Draft Genome of Tanacetum Coccineum: Genomic Comparison of Closely Related Tanacetum-Family Plants.</title>
        <authorList>
            <person name="Yamashiro T."/>
            <person name="Shiraishi A."/>
            <person name="Nakayama K."/>
            <person name="Satake H."/>
        </authorList>
    </citation>
    <scope>NUCLEOTIDE SEQUENCE</scope>
</reference>
<dbReference type="Gene3D" id="3.30.70.270">
    <property type="match status" value="1"/>
</dbReference>
<keyword evidence="4" id="KW-0255">Endonuclease</keyword>
<evidence type="ECO:0000313" key="7">
    <source>
        <dbReference type="EMBL" id="GJT02399.1"/>
    </source>
</evidence>
<dbReference type="Pfam" id="PF00665">
    <property type="entry name" value="rve"/>
    <property type="match status" value="1"/>
</dbReference>
<dbReference type="Pfam" id="PF00078">
    <property type="entry name" value="RVT_1"/>
    <property type="match status" value="1"/>
</dbReference>
<accession>A0ABQ5AMX0</accession>
<dbReference type="PANTHER" id="PTHR37984:SF5">
    <property type="entry name" value="PROTEIN NYNRIN-LIKE"/>
    <property type="match status" value="1"/>
</dbReference>
<keyword evidence="1" id="KW-0808">Transferase</keyword>
<comment type="caution">
    <text evidence="7">The sequence shown here is derived from an EMBL/GenBank/DDBJ whole genome shotgun (WGS) entry which is preliminary data.</text>
</comment>
<feature type="compositionally biased region" description="Acidic residues" evidence="5">
    <location>
        <begin position="795"/>
        <end position="809"/>
    </location>
</feature>
<dbReference type="EMBL" id="BQNB010012346">
    <property type="protein sequence ID" value="GJT02399.1"/>
    <property type="molecule type" value="Genomic_DNA"/>
</dbReference>
<dbReference type="CDD" id="cd01647">
    <property type="entry name" value="RT_LTR"/>
    <property type="match status" value="1"/>
</dbReference>
<name>A0ABQ5AMX0_9ASTR</name>
<proteinExistence type="predicted"/>
<evidence type="ECO:0000256" key="3">
    <source>
        <dbReference type="ARBA" id="ARBA00022722"/>
    </source>
</evidence>
<keyword evidence="8" id="KW-1185">Reference proteome</keyword>
<protein>
    <submittedName>
        <fullName evidence="7">Reverse transcriptase domain-containing protein</fullName>
    </submittedName>
</protein>
<dbReference type="Gene3D" id="3.30.420.10">
    <property type="entry name" value="Ribonuclease H-like superfamily/Ribonuclease H"/>
    <property type="match status" value="1"/>
</dbReference>